<accession>A0A9W9PFQ9</accession>
<dbReference type="Gene3D" id="1.25.40.20">
    <property type="entry name" value="Ankyrin repeat-containing domain"/>
    <property type="match status" value="2"/>
</dbReference>
<dbReference type="InterPro" id="IPR036770">
    <property type="entry name" value="Ankyrin_rpt-contain_sf"/>
</dbReference>
<organism evidence="5 6">
    <name type="scientific">Penicillium chermesinum</name>
    <dbReference type="NCBI Taxonomy" id="63820"/>
    <lineage>
        <taxon>Eukaryota</taxon>
        <taxon>Fungi</taxon>
        <taxon>Dikarya</taxon>
        <taxon>Ascomycota</taxon>
        <taxon>Pezizomycotina</taxon>
        <taxon>Eurotiomycetes</taxon>
        <taxon>Eurotiomycetidae</taxon>
        <taxon>Eurotiales</taxon>
        <taxon>Aspergillaceae</taxon>
        <taxon>Penicillium</taxon>
    </lineage>
</organism>
<sequence>MSIPLSQTNFDRSLRSFINDIRAERLDALTIHTVQNVLSKSVAETTKEEAWAEIQAKLEELGIPIDQSTRDRNYVVSALRKAVEDENLLRNIQFPTSKPGAPIVLESPARRVPSHDALQTAQGQSPSETQGPAASTPDYYREDFGLSDKITIPQKNSRANFRLKLSASAVPTLDAENLPIPVDFDSRGTGDSEKQVVTTSRTHEDFPIPVSATFSPVDDADKEVLPYESFAILSGVETTGDHSNGTRSASQSEGSRPSLPSPALTSTISHRPSSRSAKSSKRPSIMSRMKFKLSTSKDEFISVIQAGNFVPVQVALDKGADPDTMNLQGQTALMVACSFGHESIVHLLLEYGAHPNKMSNKGDTALTVAASRGYEGIVRLLLGRGAQIDGSKNIGKTALSSAAENGHENMVRILFNSGADINALCHTGDTALAQAASNGHHDIARFLLDNGAYVDLTAYPRQTPLYKAVYNGHTAMVQLLLERGADPNCADSVRGQTPLRIAALYRRTEIIYLLQQLGYQVPMYDFQPLSHSFDDVIF</sequence>
<dbReference type="SUPFAM" id="SSF48403">
    <property type="entry name" value="Ankyrin repeat"/>
    <property type="match status" value="1"/>
</dbReference>
<feature type="repeat" description="ANK" evidence="3">
    <location>
        <begin position="361"/>
        <end position="393"/>
    </location>
</feature>
<proteinExistence type="predicted"/>
<dbReference type="AlphaFoldDB" id="A0A9W9PFQ9"/>
<dbReference type="PROSITE" id="PS50297">
    <property type="entry name" value="ANK_REP_REGION"/>
    <property type="match status" value="5"/>
</dbReference>
<dbReference type="InterPro" id="IPR051165">
    <property type="entry name" value="Multifunctional_ANK_Repeat"/>
</dbReference>
<keyword evidence="6" id="KW-1185">Reference proteome</keyword>
<feature type="region of interest" description="Disordered" evidence="4">
    <location>
        <begin position="236"/>
        <end position="287"/>
    </location>
</feature>
<dbReference type="EMBL" id="JAPQKS010000002">
    <property type="protein sequence ID" value="KAJ5245864.1"/>
    <property type="molecule type" value="Genomic_DNA"/>
</dbReference>
<evidence type="ECO:0000256" key="4">
    <source>
        <dbReference type="SAM" id="MobiDB-lite"/>
    </source>
</evidence>
<evidence type="ECO:0000256" key="3">
    <source>
        <dbReference type="PROSITE-ProRule" id="PRU00023"/>
    </source>
</evidence>
<gene>
    <name evidence="5" type="ORF">N7468_000847</name>
</gene>
<name>A0A9W9PFQ9_9EURO</name>
<reference evidence="5" key="1">
    <citation type="submission" date="2022-11" db="EMBL/GenBank/DDBJ databases">
        <authorList>
            <person name="Petersen C."/>
        </authorList>
    </citation>
    <scope>NUCLEOTIDE SEQUENCE</scope>
    <source>
        <strain evidence="5">IBT 19713</strain>
    </source>
</reference>
<dbReference type="SMART" id="SM00248">
    <property type="entry name" value="ANK"/>
    <property type="match status" value="6"/>
</dbReference>
<dbReference type="OrthoDB" id="20872at2759"/>
<comment type="caution">
    <text evidence="5">The sequence shown here is derived from an EMBL/GenBank/DDBJ whole genome shotgun (WGS) entry which is preliminary data.</text>
</comment>
<dbReference type="Pfam" id="PF12796">
    <property type="entry name" value="Ank_2"/>
    <property type="match status" value="3"/>
</dbReference>
<keyword evidence="1" id="KW-0677">Repeat</keyword>
<evidence type="ECO:0000313" key="6">
    <source>
        <dbReference type="Proteomes" id="UP001150941"/>
    </source>
</evidence>
<reference evidence="5" key="2">
    <citation type="journal article" date="2023" name="IMA Fungus">
        <title>Comparative genomic study of the Penicillium genus elucidates a diverse pangenome and 15 lateral gene transfer events.</title>
        <authorList>
            <person name="Petersen C."/>
            <person name="Sorensen T."/>
            <person name="Nielsen M.R."/>
            <person name="Sondergaard T.E."/>
            <person name="Sorensen J.L."/>
            <person name="Fitzpatrick D.A."/>
            <person name="Frisvad J.C."/>
            <person name="Nielsen K.L."/>
        </authorList>
    </citation>
    <scope>NUCLEOTIDE SEQUENCE</scope>
    <source>
        <strain evidence="5">IBT 19713</strain>
    </source>
</reference>
<dbReference type="RefSeq" id="XP_058333285.1">
    <property type="nucleotide sequence ID" value="XM_058470144.1"/>
</dbReference>
<evidence type="ECO:0000256" key="1">
    <source>
        <dbReference type="ARBA" id="ARBA00022737"/>
    </source>
</evidence>
<feature type="region of interest" description="Disordered" evidence="4">
    <location>
        <begin position="112"/>
        <end position="140"/>
    </location>
</feature>
<feature type="compositionally biased region" description="Polar residues" evidence="4">
    <location>
        <begin position="241"/>
        <end position="255"/>
    </location>
</feature>
<feature type="repeat" description="ANK" evidence="3">
    <location>
        <begin position="460"/>
        <end position="492"/>
    </location>
</feature>
<feature type="repeat" description="ANK" evidence="3">
    <location>
        <begin position="394"/>
        <end position="426"/>
    </location>
</feature>
<evidence type="ECO:0008006" key="7">
    <source>
        <dbReference type="Google" id="ProtNLM"/>
    </source>
</evidence>
<dbReference type="InterPro" id="IPR002110">
    <property type="entry name" value="Ankyrin_rpt"/>
</dbReference>
<protein>
    <recommendedName>
        <fullName evidence="7">Ankyrin repeat protein</fullName>
    </recommendedName>
</protein>
<dbReference type="PANTHER" id="PTHR24123">
    <property type="entry name" value="ANKYRIN REPEAT-CONTAINING"/>
    <property type="match status" value="1"/>
</dbReference>
<feature type="compositionally biased region" description="Polar residues" evidence="4">
    <location>
        <begin position="117"/>
        <end position="133"/>
    </location>
</feature>
<feature type="repeat" description="ANK" evidence="3">
    <location>
        <begin position="328"/>
        <end position="360"/>
    </location>
</feature>
<evidence type="ECO:0000256" key="2">
    <source>
        <dbReference type="ARBA" id="ARBA00023043"/>
    </source>
</evidence>
<dbReference type="PRINTS" id="PR01415">
    <property type="entry name" value="ANKYRIN"/>
</dbReference>
<dbReference type="GeneID" id="83197447"/>
<dbReference type="PANTHER" id="PTHR24123:SF33">
    <property type="entry name" value="PROTEIN HOS4"/>
    <property type="match status" value="1"/>
</dbReference>
<dbReference type="PROSITE" id="PS50088">
    <property type="entry name" value="ANK_REPEAT"/>
    <property type="match status" value="6"/>
</dbReference>
<feature type="repeat" description="ANK" evidence="3">
    <location>
        <begin position="427"/>
        <end position="459"/>
    </location>
</feature>
<evidence type="ECO:0000313" key="5">
    <source>
        <dbReference type="EMBL" id="KAJ5245864.1"/>
    </source>
</evidence>
<dbReference type="Proteomes" id="UP001150941">
    <property type="component" value="Unassembled WGS sequence"/>
</dbReference>
<keyword evidence="2 3" id="KW-0040">ANK repeat</keyword>
<feature type="repeat" description="ANK" evidence="3">
    <location>
        <begin position="494"/>
        <end position="526"/>
    </location>
</feature>